<dbReference type="Proteomes" id="UP000244727">
    <property type="component" value="Chromosome"/>
</dbReference>
<dbReference type="KEGG" id="harc:HARCEL1_11445"/>
<dbReference type="EMBL" id="CP028858">
    <property type="protein sequence ID" value="AWB28273.1"/>
    <property type="molecule type" value="Genomic_DNA"/>
</dbReference>
<reference evidence="1 2" key="1">
    <citation type="submission" date="2018-04" db="EMBL/GenBank/DDBJ databases">
        <title>Halococcoides cellulosivorans gen. nov., sp. nov., an extremely halophilic cellulose-utilizing haloarchaeon from hypersaline lakes.</title>
        <authorList>
            <person name="Sorokin D.Y."/>
            <person name="Toshchakov S.V."/>
            <person name="Samarov N.I."/>
            <person name="Korzhenkov A."/>
            <person name="Kublanov I.V."/>
        </authorList>
    </citation>
    <scope>NUCLEOTIDE SEQUENCE [LARGE SCALE GENOMIC DNA]</scope>
    <source>
        <strain evidence="1 2">HArcel1</strain>
    </source>
</reference>
<dbReference type="AlphaFoldDB" id="A0A2R4X3J3"/>
<evidence type="ECO:0000313" key="1">
    <source>
        <dbReference type="EMBL" id="AWB28273.1"/>
    </source>
</evidence>
<evidence type="ECO:0000313" key="2">
    <source>
        <dbReference type="Proteomes" id="UP000244727"/>
    </source>
</evidence>
<protein>
    <submittedName>
        <fullName evidence="1">Uncharacterized protein</fullName>
    </submittedName>
</protein>
<name>A0A2R4X3J3_9EURY</name>
<proteinExistence type="predicted"/>
<organism evidence="1 2">
    <name type="scientific">Halococcoides cellulosivorans</name>
    <dbReference type="NCBI Taxonomy" id="1679096"/>
    <lineage>
        <taxon>Archaea</taxon>
        <taxon>Methanobacteriati</taxon>
        <taxon>Methanobacteriota</taxon>
        <taxon>Stenosarchaea group</taxon>
        <taxon>Halobacteria</taxon>
        <taxon>Halobacteriales</taxon>
        <taxon>Haloarculaceae</taxon>
        <taxon>Halococcoides</taxon>
    </lineage>
</organism>
<keyword evidence="2" id="KW-1185">Reference proteome</keyword>
<sequence>MTVRGVIVIERSTVVWVDWFSVVGVIGRTDAIPLPGHQSIGAATLRADQRPRASRPGRCRDYRISRARALCGQFEGDAAKLTSVSEDWPPAKAVGSTR</sequence>
<gene>
    <name evidence="1" type="ORF">HARCEL1_11445</name>
</gene>
<accession>A0A2R4X3J3</accession>